<comment type="caution">
    <text evidence="1">The sequence shown here is derived from an EMBL/GenBank/DDBJ whole genome shotgun (WGS) entry which is preliminary data.</text>
</comment>
<protein>
    <submittedName>
        <fullName evidence="1">Uncharacterized protein</fullName>
    </submittedName>
</protein>
<dbReference type="AlphaFoldDB" id="E3CDQ2"/>
<gene>
    <name evidence="1" type="ORF">HMPREF9626_0247</name>
</gene>
<sequence length="42" mass="4786">MNKKKEPIGCAIPMAFLLGSHQLVADLRVERKFGMIEGIKEW</sequence>
<proteinExistence type="predicted"/>
<organism evidence="1 2">
    <name type="scientific">Streptococcus parasanguinis F0405</name>
    <dbReference type="NCBI Taxonomy" id="905067"/>
    <lineage>
        <taxon>Bacteria</taxon>
        <taxon>Bacillati</taxon>
        <taxon>Bacillota</taxon>
        <taxon>Bacilli</taxon>
        <taxon>Lactobacillales</taxon>
        <taxon>Streptococcaceae</taxon>
        <taxon>Streptococcus</taxon>
    </lineage>
</organism>
<dbReference type="Proteomes" id="UP000003812">
    <property type="component" value="Unassembled WGS sequence"/>
</dbReference>
<evidence type="ECO:0000313" key="1">
    <source>
        <dbReference type="EMBL" id="EFQ55212.1"/>
    </source>
</evidence>
<accession>E3CDQ2</accession>
<evidence type="ECO:0000313" key="2">
    <source>
        <dbReference type="Proteomes" id="UP000003812"/>
    </source>
</evidence>
<name>E3CDQ2_STRPA</name>
<reference evidence="1 2" key="1">
    <citation type="submission" date="2010-10" db="EMBL/GenBank/DDBJ databases">
        <authorList>
            <person name="Durkin A.S."/>
            <person name="Madupu R."/>
            <person name="Torralba M."/>
            <person name="Gillis M."/>
            <person name="Methe B."/>
            <person name="Sutton G."/>
            <person name="Nelson K.E."/>
        </authorList>
    </citation>
    <scope>NUCLEOTIDE SEQUENCE [LARGE SCALE GENOMIC DNA]</scope>
    <source>
        <strain evidence="1 2">F0405</strain>
    </source>
</reference>
<dbReference type="EMBL" id="AEKM01000008">
    <property type="protein sequence ID" value="EFQ55212.1"/>
    <property type="molecule type" value="Genomic_DNA"/>
</dbReference>